<dbReference type="Pfam" id="PF00934">
    <property type="entry name" value="PE"/>
    <property type="match status" value="1"/>
</dbReference>
<evidence type="ECO:0000313" key="3">
    <source>
        <dbReference type="EMBL" id="MCP2259084.1"/>
    </source>
</evidence>
<dbReference type="Proteomes" id="UP001205311">
    <property type="component" value="Unassembled WGS sequence"/>
</dbReference>
<protein>
    <submittedName>
        <fullName evidence="3">PE family protein</fullName>
    </submittedName>
</protein>
<evidence type="ECO:0000313" key="4">
    <source>
        <dbReference type="Proteomes" id="UP001205311"/>
    </source>
</evidence>
<sequence length="136" mass="14258">MTSTEGGFAGAAAMMSGLRQQYDGLRASVDAGGFRVEPEAAANAAKACRDYISKLDSVLSDARHLTTVTGLGDCQIGNALANKFAKKADGGQNSLIPIVRQAQEILEKMAQTYEEAGRSYRGAEDSNRQAFGGHAG</sequence>
<feature type="region of interest" description="Disordered" evidence="1">
    <location>
        <begin position="117"/>
        <end position="136"/>
    </location>
</feature>
<proteinExistence type="predicted"/>
<dbReference type="InterPro" id="IPR000084">
    <property type="entry name" value="PE-PGRS_N"/>
</dbReference>
<feature type="domain" description="PE" evidence="2">
    <location>
        <begin position="35"/>
        <end position="127"/>
    </location>
</feature>
<comment type="caution">
    <text evidence="3">The sequence shown here is derived from an EMBL/GenBank/DDBJ whole genome shotgun (WGS) entry which is preliminary data.</text>
</comment>
<dbReference type="Gene3D" id="1.10.287.1060">
    <property type="entry name" value="ESAT-6-like"/>
    <property type="match status" value="1"/>
</dbReference>
<accession>A0ABT1HU88</accession>
<gene>
    <name evidence="3" type="ORF">LX15_002785</name>
</gene>
<feature type="compositionally biased region" description="Basic and acidic residues" evidence="1">
    <location>
        <begin position="117"/>
        <end position="127"/>
    </location>
</feature>
<reference evidence="3 4" key="1">
    <citation type="submission" date="2022-06" db="EMBL/GenBank/DDBJ databases">
        <title>Genomic Encyclopedia of Archaeal and Bacterial Type Strains, Phase II (KMG-II): from individual species to whole genera.</title>
        <authorList>
            <person name="Goeker M."/>
        </authorList>
    </citation>
    <scope>NUCLEOTIDE SEQUENCE [LARGE SCALE GENOMIC DNA]</scope>
    <source>
        <strain evidence="3 4">DSM 40477</strain>
    </source>
</reference>
<evidence type="ECO:0000256" key="1">
    <source>
        <dbReference type="SAM" id="MobiDB-lite"/>
    </source>
</evidence>
<name>A0ABT1HU88_STRSD</name>
<keyword evidence="4" id="KW-1185">Reference proteome</keyword>
<dbReference type="EMBL" id="JAMTCP010000013">
    <property type="protein sequence ID" value="MCP2259084.1"/>
    <property type="molecule type" value="Genomic_DNA"/>
</dbReference>
<organism evidence="3 4">
    <name type="scientific">Streptoalloteichus tenebrarius (strain ATCC 17920 / DSM 40477 / JCM 4838 / CBS 697.72 / NBRC 16177 / NCIMB 11028 / NRRL B-12390 / A12253. 1 / ISP 5477)</name>
    <name type="common">Streptomyces tenebrarius</name>
    <dbReference type="NCBI Taxonomy" id="1933"/>
    <lineage>
        <taxon>Bacteria</taxon>
        <taxon>Bacillati</taxon>
        <taxon>Actinomycetota</taxon>
        <taxon>Actinomycetes</taxon>
        <taxon>Pseudonocardiales</taxon>
        <taxon>Pseudonocardiaceae</taxon>
        <taxon>Streptoalloteichus</taxon>
    </lineage>
</organism>
<evidence type="ECO:0000259" key="2">
    <source>
        <dbReference type="Pfam" id="PF00934"/>
    </source>
</evidence>